<dbReference type="Proteomes" id="UP001261871">
    <property type="component" value="Unassembled WGS sequence"/>
</dbReference>
<evidence type="ECO:0000313" key="2">
    <source>
        <dbReference type="Proteomes" id="UP001261871"/>
    </source>
</evidence>
<reference evidence="1 2" key="1">
    <citation type="submission" date="2023-07" db="EMBL/GenBank/DDBJ databases">
        <title>Sorghum-associated microbial communities from plants grown in Nebraska, USA.</title>
        <authorList>
            <person name="Schachtman D."/>
        </authorList>
    </citation>
    <scope>NUCLEOTIDE SEQUENCE [LARGE SCALE GENOMIC DNA]</scope>
    <source>
        <strain evidence="1 2">BE124</strain>
    </source>
</reference>
<dbReference type="RefSeq" id="WP_310004138.1">
    <property type="nucleotide sequence ID" value="NZ_JAVDTX010000001.1"/>
</dbReference>
<keyword evidence="2" id="KW-1185">Reference proteome</keyword>
<proteinExistence type="predicted"/>
<comment type="caution">
    <text evidence="1">The sequence shown here is derived from an EMBL/GenBank/DDBJ whole genome shotgun (WGS) entry which is preliminary data.</text>
</comment>
<accession>A0ABU1S1U3</accession>
<dbReference type="EMBL" id="JAVDTX010000001">
    <property type="protein sequence ID" value="MDR6844099.1"/>
    <property type="molecule type" value="Genomic_DNA"/>
</dbReference>
<gene>
    <name evidence="1" type="ORF">J2W95_000779</name>
</gene>
<sequence>MNSDKEVTKSLNKIENLDKILNDLSRYYSELKSETITREDIFDTLYLCLNIKFDWEHPLDFWDLDISYDEAKNTLINFDFKTIFHKVESEKDIIPQDLLMKTKAQIKSKGLIWLIHKYDADPFPSNPHAHELGSGLKLDLRNGKCYRKKKQVATIKKKDLIKIRIQASKDFDLPKLEI</sequence>
<protein>
    <submittedName>
        <fullName evidence="1">Uncharacterized protein</fullName>
    </submittedName>
</protein>
<organism evidence="1 2">
    <name type="scientific">Flavobacterium granuli</name>
    <dbReference type="NCBI Taxonomy" id="280093"/>
    <lineage>
        <taxon>Bacteria</taxon>
        <taxon>Pseudomonadati</taxon>
        <taxon>Bacteroidota</taxon>
        <taxon>Flavobacteriia</taxon>
        <taxon>Flavobacteriales</taxon>
        <taxon>Flavobacteriaceae</taxon>
        <taxon>Flavobacterium</taxon>
    </lineage>
</organism>
<name>A0ABU1S1U3_9FLAO</name>
<evidence type="ECO:0000313" key="1">
    <source>
        <dbReference type="EMBL" id="MDR6844099.1"/>
    </source>
</evidence>